<keyword evidence="1" id="KW-0732">Signal</keyword>
<feature type="signal peptide" evidence="1">
    <location>
        <begin position="1"/>
        <end position="23"/>
    </location>
</feature>
<evidence type="ECO:0000313" key="3">
    <source>
        <dbReference type="Proteomes" id="UP000623172"/>
    </source>
</evidence>
<gene>
    <name evidence="2" type="ORF">H8696_01610</name>
</gene>
<dbReference type="EMBL" id="JACRSR010000001">
    <property type="protein sequence ID" value="MBC8530544.1"/>
    <property type="molecule type" value="Genomic_DNA"/>
</dbReference>
<proteinExistence type="predicted"/>
<name>A0A926D308_9FIRM</name>
<feature type="chain" id="PRO_5037526287" evidence="1">
    <location>
        <begin position="24"/>
        <end position="278"/>
    </location>
</feature>
<accession>A0A926D308</accession>
<dbReference type="AlphaFoldDB" id="A0A926D308"/>
<comment type="caution">
    <text evidence="2">The sequence shown here is derived from an EMBL/GenBank/DDBJ whole genome shotgun (WGS) entry which is preliminary data.</text>
</comment>
<dbReference type="Proteomes" id="UP000623172">
    <property type="component" value="Unassembled WGS sequence"/>
</dbReference>
<dbReference type="RefSeq" id="WP_249314518.1">
    <property type="nucleotide sequence ID" value="NZ_JACRSR010000001.1"/>
</dbReference>
<reference evidence="2" key="1">
    <citation type="submission" date="2020-08" db="EMBL/GenBank/DDBJ databases">
        <title>Genome public.</title>
        <authorList>
            <person name="Liu C."/>
            <person name="Sun Q."/>
        </authorList>
    </citation>
    <scope>NUCLEOTIDE SEQUENCE</scope>
    <source>
        <strain evidence="2">NSJ-53</strain>
    </source>
</reference>
<organism evidence="2 3">
    <name type="scientific">Gehongia tenuis</name>
    <dbReference type="NCBI Taxonomy" id="2763655"/>
    <lineage>
        <taxon>Bacteria</taxon>
        <taxon>Bacillati</taxon>
        <taxon>Bacillota</taxon>
        <taxon>Clostridia</taxon>
        <taxon>Christensenellales</taxon>
        <taxon>Christensenellaceae</taxon>
        <taxon>Gehongia</taxon>
    </lineage>
</organism>
<evidence type="ECO:0000313" key="2">
    <source>
        <dbReference type="EMBL" id="MBC8530544.1"/>
    </source>
</evidence>
<keyword evidence="3" id="KW-1185">Reference proteome</keyword>
<protein>
    <submittedName>
        <fullName evidence="2">Uncharacterized protein</fullName>
    </submittedName>
</protein>
<dbReference type="Gene3D" id="2.50.20.20">
    <property type="match status" value="1"/>
</dbReference>
<sequence length="278" mass="30564">MKPKKILAAVMAVALMASLTACGEPTPMDRVTKALSRVDKAKSYHGVNKMSVSVTAEGVMNSEIDLVTSVDFVRSPKIIAHAQGSQTQGGEDGSTTTLDSYLEENGKKFDKYTSTSSMPFEAGEVDSADSYDLLAQMAVYKDADFLKNGEAVLDGEEEIEGRMADRILITVKNDDLLNYMEMLGMYSMLEQMTAGMPYQPMIESIGDVPFMVWVDQENGNLLKIHADFTEAYSICMGTLYAGTCERMIMEYTFSNYDSVTIEIPQDVKDQAGTSLLNK</sequence>
<dbReference type="PROSITE" id="PS51257">
    <property type="entry name" value="PROKAR_LIPOPROTEIN"/>
    <property type="match status" value="1"/>
</dbReference>
<evidence type="ECO:0000256" key="1">
    <source>
        <dbReference type="SAM" id="SignalP"/>
    </source>
</evidence>